<dbReference type="EMBL" id="BGZK01000063">
    <property type="protein sequence ID" value="GBP14411.1"/>
    <property type="molecule type" value="Genomic_DNA"/>
</dbReference>
<reference evidence="1 2" key="1">
    <citation type="journal article" date="2019" name="Commun. Biol.">
        <title>The bagworm genome reveals a unique fibroin gene that provides high tensile strength.</title>
        <authorList>
            <person name="Kono N."/>
            <person name="Nakamura H."/>
            <person name="Ohtoshi R."/>
            <person name="Tomita M."/>
            <person name="Numata K."/>
            <person name="Arakawa K."/>
        </authorList>
    </citation>
    <scope>NUCLEOTIDE SEQUENCE [LARGE SCALE GENOMIC DNA]</scope>
</reference>
<dbReference type="AlphaFoldDB" id="A0A4C1TM65"/>
<evidence type="ECO:0000313" key="1">
    <source>
        <dbReference type="EMBL" id="GBP14411.1"/>
    </source>
</evidence>
<name>A0A4C1TM65_EUMVA</name>
<protein>
    <submittedName>
        <fullName evidence="1">Uncharacterized protein</fullName>
    </submittedName>
</protein>
<evidence type="ECO:0000313" key="2">
    <source>
        <dbReference type="Proteomes" id="UP000299102"/>
    </source>
</evidence>
<sequence>MQLIHAGGCAIYKLQRNWCIRCSRTPAATCEARAAINKSEHRNAVLHFARTPQESVLRGDCEGYLKCGLTRCPLTAWSRAPPAATRAPVTRAAVIGNRMGYICFGGGRGDNVSEFYYLRGRRRLRR</sequence>
<gene>
    <name evidence="1" type="ORF">EVAR_92397_1</name>
</gene>
<proteinExistence type="predicted"/>
<accession>A0A4C1TM65</accession>
<keyword evidence="2" id="KW-1185">Reference proteome</keyword>
<organism evidence="1 2">
    <name type="scientific">Eumeta variegata</name>
    <name type="common">Bagworm moth</name>
    <name type="synonym">Eumeta japonica</name>
    <dbReference type="NCBI Taxonomy" id="151549"/>
    <lineage>
        <taxon>Eukaryota</taxon>
        <taxon>Metazoa</taxon>
        <taxon>Ecdysozoa</taxon>
        <taxon>Arthropoda</taxon>
        <taxon>Hexapoda</taxon>
        <taxon>Insecta</taxon>
        <taxon>Pterygota</taxon>
        <taxon>Neoptera</taxon>
        <taxon>Endopterygota</taxon>
        <taxon>Lepidoptera</taxon>
        <taxon>Glossata</taxon>
        <taxon>Ditrysia</taxon>
        <taxon>Tineoidea</taxon>
        <taxon>Psychidae</taxon>
        <taxon>Oiketicinae</taxon>
        <taxon>Eumeta</taxon>
    </lineage>
</organism>
<dbReference type="Proteomes" id="UP000299102">
    <property type="component" value="Unassembled WGS sequence"/>
</dbReference>
<comment type="caution">
    <text evidence="1">The sequence shown here is derived from an EMBL/GenBank/DDBJ whole genome shotgun (WGS) entry which is preliminary data.</text>
</comment>
<dbReference type="OrthoDB" id="5864054at2759"/>